<feature type="signal peptide" evidence="4">
    <location>
        <begin position="1"/>
        <end position="27"/>
    </location>
</feature>
<evidence type="ECO:0000256" key="4">
    <source>
        <dbReference type="SAM" id="SignalP"/>
    </source>
</evidence>
<dbReference type="AlphaFoldDB" id="A0ABD1ETI4"/>
<evidence type="ECO:0000256" key="3">
    <source>
        <dbReference type="ARBA" id="ARBA00060902"/>
    </source>
</evidence>
<evidence type="ECO:0008006" key="7">
    <source>
        <dbReference type="Google" id="ProtNLM"/>
    </source>
</evidence>
<comment type="caution">
    <text evidence="5">The sequence shown here is derived from an EMBL/GenBank/DDBJ whole genome shotgun (WGS) entry which is preliminary data.</text>
</comment>
<dbReference type="SMART" id="SM00700">
    <property type="entry name" value="JHBP"/>
    <property type="match status" value="1"/>
</dbReference>
<dbReference type="FunFam" id="3.15.10.30:FF:000001">
    <property type="entry name" value="Takeout-like protein 1"/>
    <property type="match status" value="1"/>
</dbReference>
<name>A0ABD1ETI4_HYPHA</name>
<keyword evidence="6" id="KW-1185">Reference proteome</keyword>
<evidence type="ECO:0000313" key="6">
    <source>
        <dbReference type="Proteomes" id="UP001566132"/>
    </source>
</evidence>
<keyword evidence="1 4" id="KW-0732">Signal</keyword>
<dbReference type="Pfam" id="PF06585">
    <property type="entry name" value="JHBP"/>
    <property type="match status" value="1"/>
</dbReference>
<dbReference type="PANTHER" id="PTHR11008:SF32">
    <property type="entry name" value="CIRCADIAN CLOCK-CONTROLLED PROTEIN DAYWAKE-RELATED"/>
    <property type="match status" value="1"/>
</dbReference>
<dbReference type="Gene3D" id="3.15.10.30">
    <property type="entry name" value="Haemolymph juvenile hormone binding protein"/>
    <property type="match status" value="1"/>
</dbReference>
<evidence type="ECO:0000256" key="1">
    <source>
        <dbReference type="ARBA" id="ARBA00022729"/>
    </source>
</evidence>
<reference evidence="5 6" key="1">
    <citation type="submission" date="2024-05" db="EMBL/GenBank/DDBJ databases">
        <title>Genetic variation in Jamaican populations of the coffee berry borer (Hypothenemus hampei).</title>
        <authorList>
            <person name="Errbii M."/>
            <person name="Myrie A."/>
        </authorList>
    </citation>
    <scope>NUCLEOTIDE SEQUENCE [LARGE SCALE GENOMIC DNA]</scope>
    <source>
        <strain evidence="5">JA-Hopewell-2020-01-JO</strain>
        <tissue evidence="5">Whole body</tissue>
    </source>
</reference>
<accession>A0ABD1ETI4</accession>
<proteinExistence type="inferred from homology"/>
<evidence type="ECO:0000256" key="2">
    <source>
        <dbReference type="ARBA" id="ARBA00023108"/>
    </source>
</evidence>
<dbReference type="PANTHER" id="PTHR11008">
    <property type="entry name" value="PROTEIN TAKEOUT-LIKE PROTEIN"/>
    <property type="match status" value="1"/>
</dbReference>
<dbReference type="EMBL" id="JBDJPC010000005">
    <property type="protein sequence ID" value="KAL1502074.1"/>
    <property type="molecule type" value="Genomic_DNA"/>
</dbReference>
<dbReference type="InterPro" id="IPR038606">
    <property type="entry name" value="To_sf"/>
</dbReference>
<comment type="similarity">
    <text evidence="3">Belongs to the TO family.</text>
</comment>
<protein>
    <recommendedName>
        <fullName evidence="7">Protein takeout</fullName>
    </recommendedName>
</protein>
<gene>
    <name evidence="5" type="ORF">ABEB36_007273</name>
</gene>
<keyword evidence="2" id="KW-0090">Biological rhythms</keyword>
<feature type="chain" id="PRO_5044834412" description="Protein takeout" evidence="4">
    <location>
        <begin position="28"/>
        <end position="255"/>
    </location>
</feature>
<dbReference type="GO" id="GO:0007623">
    <property type="term" value="P:circadian rhythm"/>
    <property type="evidence" value="ECO:0007669"/>
    <property type="project" value="UniProtKB-ARBA"/>
</dbReference>
<dbReference type="Proteomes" id="UP001566132">
    <property type="component" value="Unassembled WGS sequence"/>
</dbReference>
<evidence type="ECO:0000313" key="5">
    <source>
        <dbReference type="EMBL" id="KAL1502074.1"/>
    </source>
</evidence>
<sequence>MQLITYPSYFLRRVLVFGSLLFVVNQAAKLPSTWGRCSKTSEHFTECLTKNVQLAINSLNKPTPELSLFSFDPLDIPELYIGEGKGPVNVAQHFKNVTLHGLTNVKVLKSRIDWDKKIMISESLNPKLRLEAQYTMRGRVLLLPIVGEGPCNITLINMKINHFLSFDYVERKGKTYMKSVDFRVTMDPEKVIFKFDNLFGGDKDLGDNINKVLNDNNLEVFTDVRSGYEKSFGTIFNDLANRILLKVPLKDIFLE</sequence>
<organism evidence="5 6">
    <name type="scientific">Hypothenemus hampei</name>
    <name type="common">Coffee berry borer</name>
    <dbReference type="NCBI Taxonomy" id="57062"/>
    <lineage>
        <taxon>Eukaryota</taxon>
        <taxon>Metazoa</taxon>
        <taxon>Ecdysozoa</taxon>
        <taxon>Arthropoda</taxon>
        <taxon>Hexapoda</taxon>
        <taxon>Insecta</taxon>
        <taxon>Pterygota</taxon>
        <taxon>Neoptera</taxon>
        <taxon>Endopterygota</taxon>
        <taxon>Coleoptera</taxon>
        <taxon>Polyphaga</taxon>
        <taxon>Cucujiformia</taxon>
        <taxon>Curculionidae</taxon>
        <taxon>Scolytinae</taxon>
        <taxon>Hypothenemus</taxon>
    </lineage>
</organism>
<dbReference type="InterPro" id="IPR010562">
    <property type="entry name" value="Haemolymph_juvenile_hormone-bd"/>
</dbReference>